<evidence type="ECO:0000313" key="2">
    <source>
        <dbReference type="Proteomes" id="UP001059252"/>
    </source>
</evidence>
<evidence type="ECO:0008006" key="3">
    <source>
        <dbReference type="Google" id="ProtNLM"/>
    </source>
</evidence>
<reference evidence="1" key="1">
    <citation type="submission" date="2022-08" db="EMBL/GenBank/DDBJ databases">
        <title>Complete genome of Mycoplasma iguanae type strain 2327.</title>
        <authorList>
            <person name="Spergser J."/>
        </authorList>
    </citation>
    <scope>NUCLEOTIDE SEQUENCE</scope>
    <source>
        <strain evidence="1">2327</strain>
    </source>
</reference>
<proteinExistence type="predicted"/>
<evidence type="ECO:0000313" key="1">
    <source>
        <dbReference type="EMBL" id="UVD81537.1"/>
    </source>
</evidence>
<sequence length="332" mass="39799">MIKNKFNIFIDFEAITYPFYNFVHNREKFALPKNELPIAYTLGMYDQNGKFHFVTQIFKFKIDENFCQKGRNSIIQSLLKIDNTITIENCVFWAFEKNMEENVLHYFFDETIVVMEFNDLIYQGLDFSSAQRIGIKELTQNFNDHDYFFNTKQQLIENTQKRKLNRQFMKVETLVSKAGILASFICYWIYKYNNKDILTDGEFALYTVSLEYKTVLQELRKYSQDDVLRMDYIYRNIPEIQKMILLISDYRSKSNQIKRKYQVYSNAYSSLKKFIDHTAQKTNFDAESHKIKKVSEFILNILQINYLDFKESEEKEILEVLTSEIAKLKHNF</sequence>
<dbReference type="EMBL" id="CP102734">
    <property type="protein sequence ID" value="UVD81537.1"/>
    <property type="molecule type" value="Genomic_DNA"/>
</dbReference>
<dbReference type="RefSeq" id="WP_258210711.1">
    <property type="nucleotide sequence ID" value="NZ_CP102734.1"/>
</dbReference>
<gene>
    <name evidence="1" type="ORF">NV226_02290</name>
</gene>
<dbReference type="Proteomes" id="UP001059252">
    <property type="component" value="Chromosome"/>
</dbReference>
<protein>
    <recommendedName>
        <fullName evidence="3">DUF2779 domain-containing protein</fullName>
    </recommendedName>
</protein>
<name>A0ABY5RB10_9MOLU</name>
<accession>A0ABY5RB10</accession>
<keyword evidence="2" id="KW-1185">Reference proteome</keyword>
<organism evidence="1 2">
    <name type="scientific">Mycoplasma iguanae</name>
    <dbReference type="NCBI Taxonomy" id="292461"/>
    <lineage>
        <taxon>Bacteria</taxon>
        <taxon>Bacillati</taxon>
        <taxon>Mycoplasmatota</taxon>
        <taxon>Mollicutes</taxon>
        <taxon>Mycoplasmataceae</taxon>
        <taxon>Mycoplasma</taxon>
    </lineage>
</organism>